<organism evidence="1 2">
    <name type="scientific">Aldrovandia affinis</name>
    <dbReference type="NCBI Taxonomy" id="143900"/>
    <lineage>
        <taxon>Eukaryota</taxon>
        <taxon>Metazoa</taxon>
        <taxon>Chordata</taxon>
        <taxon>Craniata</taxon>
        <taxon>Vertebrata</taxon>
        <taxon>Euteleostomi</taxon>
        <taxon>Actinopterygii</taxon>
        <taxon>Neopterygii</taxon>
        <taxon>Teleostei</taxon>
        <taxon>Notacanthiformes</taxon>
        <taxon>Halosauridae</taxon>
        <taxon>Aldrovandia</taxon>
    </lineage>
</organism>
<accession>A0AAD7WX34</accession>
<comment type="caution">
    <text evidence="1">The sequence shown here is derived from an EMBL/GenBank/DDBJ whole genome shotgun (WGS) entry which is preliminary data.</text>
</comment>
<name>A0AAD7WX34_9TELE</name>
<evidence type="ECO:0000313" key="1">
    <source>
        <dbReference type="EMBL" id="KAJ8412407.1"/>
    </source>
</evidence>
<dbReference type="Proteomes" id="UP001221898">
    <property type="component" value="Unassembled WGS sequence"/>
</dbReference>
<gene>
    <name evidence="1" type="ORF">AAFF_G00127430</name>
</gene>
<reference evidence="1" key="1">
    <citation type="journal article" date="2023" name="Science">
        <title>Genome structures resolve the early diversification of teleost fishes.</title>
        <authorList>
            <person name="Parey E."/>
            <person name="Louis A."/>
            <person name="Montfort J."/>
            <person name="Bouchez O."/>
            <person name="Roques C."/>
            <person name="Iampietro C."/>
            <person name="Lluch J."/>
            <person name="Castinel A."/>
            <person name="Donnadieu C."/>
            <person name="Desvignes T."/>
            <person name="Floi Bucao C."/>
            <person name="Jouanno E."/>
            <person name="Wen M."/>
            <person name="Mejri S."/>
            <person name="Dirks R."/>
            <person name="Jansen H."/>
            <person name="Henkel C."/>
            <person name="Chen W.J."/>
            <person name="Zahm M."/>
            <person name="Cabau C."/>
            <person name="Klopp C."/>
            <person name="Thompson A.W."/>
            <person name="Robinson-Rechavi M."/>
            <person name="Braasch I."/>
            <person name="Lecointre G."/>
            <person name="Bobe J."/>
            <person name="Postlethwait J.H."/>
            <person name="Berthelot C."/>
            <person name="Roest Crollius H."/>
            <person name="Guiguen Y."/>
        </authorList>
    </citation>
    <scope>NUCLEOTIDE SEQUENCE</scope>
    <source>
        <strain evidence="1">NC1722</strain>
    </source>
</reference>
<keyword evidence="2" id="KW-1185">Reference proteome</keyword>
<dbReference type="EMBL" id="JAINUG010000019">
    <property type="protein sequence ID" value="KAJ8412407.1"/>
    <property type="molecule type" value="Genomic_DNA"/>
</dbReference>
<evidence type="ECO:0000313" key="2">
    <source>
        <dbReference type="Proteomes" id="UP001221898"/>
    </source>
</evidence>
<dbReference type="AlphaFoldDB" id="A0AAD7WX34"/>
<sequence length="95" mass="10742">MVEIKLFLGGGRERDGKTRVNVNEFLFRKMGRDRGDPKNRPRSCKADQGIAECRSAGTWAAGPAFLTRLTRDLLQALALRRRSKMTQLLLRLAVI</sequence>
<proteinExistence type="predicted"/>
<protein>
    <submittedName>
        <fullName evidence="1">Uncharacterized protein</fullName>
    </submittedName>
</protein>